<reference evidence="8 9" key="1">
    <citation type="journal article" date="2019" name="Sci. Rep.">
        <title>Comparative genomics of chytrid fungi reveal insights into the obligate biotrophic and pathogenic lifestyle of Synchytrium endobioticum.</title>
        <authorList>
            <person name="van de Vossenberg B.T.L.H."/>
            <person name="Warris S."/>
            <person name="Nguyen H.D.T."/>
            <person name="van Gent-Pelzer M.P.E."/>
            <person name="Joly D.L."/>
            <person name="van de Geest H.C."/>
            <person name="Bonants P.J.M."/>
            <person name="Smith D.S."/>
            <person name="Levesque C.A."/>
            <person name="van der Lee T.A.J."/>
        </authorList>
    </citation>
    <scope>NUCLEOTIDE SEQUENCE [LARGE SCALE GENOMIC DNA]</scope>
    <source>
        <strain evidence="8 9">CBS 675.73</strain>
    </source>
</reference>
<dbReference type="Proteomes" id="UP000320333">
    <property type="component" value="Unassembled WGS sequence"/>
</dbReference>
<evidence type="ECO:0000256" key="1">
    <source>
        <dbReference type="ARBA" id="ARBA00004141"/>
    </source>
</evidence>
<feature type="transmembrane region" description="Helical" evidence="6">
    <location>
        <begin position="502"/>
        <end position="522"/>
    </location>
</feature>
<dbReference type="InterPro" id="IPR050367">
    <property type="entry name" value="APC_superfamily"/>
</dbReference>
<evidence type="ECO:0000313" key="9">
    <source>
        <dbReference type="Proteomes" id="UP000320333"/>
    </source>
</evidence>
<evidence type="ECO:0000256" key="6">
    <source>
        <dbReference type="SAM" id="Phobius"/>
    </source>
</evidence>
<dbReference type="EMBL" id="QEAP01000107">
    <property type="protein sequence ID" value="TPX74814.1"/>
    <property type="molecule type" value="Genomic_DNA"/>
</dbReference>
<protein>
    <recommendedName>
        <fullName evidence="7">Amino acid permease/ SLC12A domain-containing protein</fullName>
    </recommendedName>
</protein>
<keyword evidence="3 6" id="KW-1133">Transmembrane helix</keyword>
<feature type="transmembrane region" description="Helical" evidence="6">
    <location>
        <begin position="206"/>
        <end position="223"/>
    </location>
</feature>
<dbReference type="PANTHER" id="PTHR42770:SF7">
    <property type="entry name" value="MEMBRANE PROTEIN"/>
    <property type="match status" value="1"/>
</dbReference>
<dbReference type="OrthoDB" id="2147536at2759"/>
<dbReference type="Gene3D" id="1.20.1740.10">
    <property type="entry name" value="Amino acid/polyamine transporter I"/>
    <property type="match status" value="1"/>
</dbReference>
<feature type="compositionally biased region" description="Polar residues" evidence="5">
    <location>
        <begin position="11"/>
        <end position="22"/>
    </location>
</feature>
<feature type="transmembrane region" description="Helical" evidence="6">
    <location>
        <begin position="181"/>
        <end position="199"/>
    </location>
</feature>
<feature type="transmembrane region" description="Helical" evidence="6">
    <location>
        <begin position="330"/>
        <end position="349"/>
    </location>
</feature>
<comment type="caution">
    <text evidence="8">The sequence shown here is derived from an EMBL/GenBank/DDBJ whole genome shotgun (WGS) entry which is preliminary data.</text>
</comment>
<dbReference type="Pfam" id="PF00324">
    <property type="entry name" value="AA_permease"/>
    <property type="match status" value="1"/>
</dbReference>
<evidence type="ECO:0000256" key="3">
    <source>
        <dbReference type="ARBA" id="ARBA00022989"/>
    </source>
</evidence>
<evidence type="ECO:0000313" key="8">
    <source>
        <dbReference type="EMBL" id="TPX74814.1"/>
    </source>
</evidence>
<dbReference type="AlphaFoldDB" id="A0A507FEZ9"/>
<dbReference type="GO" id="GO:0016020">
    <property type="term" value="C:membrane"/>
    <property type="evidence" value="ECO:0007669"/>
    <property type="project" value="UniProtKB-SubCell"/>
</dbReference>
<feature type="domain" description="Amino acid permease/ SLC12A" evidence="7">
    <location>
        <begin position="122"/>
        <end position="519"/>
    </location>
</feature>
<gene>
    <name evidence="8" type="ORF">CcCBS67573_g03922</name>
</gene>
<feature type="transmembrane region" description="Helical" evidence="6">
    <location>
        <begin position="528"/>
        <end position="547"/>
    </location>
</feature>
<keyword evidence="4 6" id="KW-0472">Membrane</keyword>
<feature type="transmembrane region" description="Helical" evidence="6">
    <location>
        <begin position="386"/>
        <end position="407"/>
    </location>
</feature>
<sequence length="584" mass="64332">MSARGIDVSKHTQSVGKNSAVGNRSLRGGLHNPAATESGALRHEGAGNVKSTVSLANSKISLASKAILQAAGVEYEEKDASYFEKRKLPKSNLGYFDLFAITYSVLASGTGCGWWTYCTAQGWGTVLVATTIMTIWQVSFGVVLTELMTMLPFIGGLATYSRAAFGPYIGYLIAQCELAEYTIFISANLNGVAVGFVELTGMDRKYVPLWWFIIFAAMFALMLTKSRCFFAAFTILTTISILINFSLVLPQLGRTDPVLWAETDFFNQTYNGNVAETGSTPFSLETALFPFGFTGFMKTLPYIFGDFQGLELMPLLAEESRNFVKDGPRAMLTTIICFNAIYWMLVLVIPCLPPGLYITQWSWVPVVDTFVHIFQLEHEGTAHMTLSALFPLISGQIACVLSLTLAFTRLSFAMSRSGLMPQYLSLTQFPFKSEPLPWAAYLFSIVTTMTVILISYFAEASQNLEQITEGLGPAGKDSFTAISFLYLRYKCPKALRPFQSSLGPLCALLVLLVCVSVFAFIIRTSDSHIPLALVAGKITIGMLHFYFAHRKHLVLSAEEIFIAEHMGQTISMSQLPAQRSKEVL</sequence>
<name>A0A507FEZ9_9FUNG</name>
<dbReference type="GO" id="GO:0055085">
    <property type="term" value="P:transmembrane transport"/>
    <property type="evidence" value="ECO:0007669"/>
    <property type="project" value="InterPro"/>
</dbReference>
<keyword evidence="2 6" id="KW-0812">Transmembrane</keyword>
<feature type="transmembrane region" description="Helical" evidence="6">
    <location>
        <begin position="95"/>
        <end position="117"/>
    </location>
</feature>
<evidence type="ECO:0000259" key="7">
    <source>
        <dbReference type="Pfam" id="PF00324"/>
    </source>
</evidence>
<feature type="transmembrane region" description="Helical" evidence="6">
    <location>
        <begin position="151"/>
        <end position="169"/>
    </location>
</feature>
<evidence type="ECO:0000256" key="4">
    <source>
        <dbReference type="ARBA" id="ARBA00023136"/>
    </source>
</evidence>
<feature type="transmembrane region" description="Helical" evidence="6">
    <location>
        <begin position="438"/>
        <end position="458"/>
    </location>
</feature>
<accession>A0A507FEZ9</accession>
<feature type="transmembrane region" description="Helical" evidence="6">
    <location>
        <begin position="229"/>
        <end position="249"/>
    </location>
</feature>
<feature type="region of interest" description="Disordered" evidence="5">
    <location>
        <begin position="1"/>
        <end position="37"/>
    </location>
</feature>
<comment type="subcellular location">
    <subcellularLocation>
        <location evidence="1">Membrane</location>
        <topology evidence="1">Multi-pass membrane protein</topology>
    </subcellularLocation>
</comment>
<proteinExistence type="predicted"/>
<dbReference type="InterPro" id="IPR004841">
    <property type="entry name" value="AA-permease/SLC12A_dom"/>
</dbReference>
<evidence type="ECO:0000256" key="5">
    <source>
        <dbReference type="SAM" id="MobiDB-lite"/>
    </source>
</evidence>
<dbReference type="PANTHER" id="PTHR42770">
    <property type="entry name" value="AMINO ACID TRANSPORTER-RELATED"/>
    <property type="match status" value="1"/>
</dbReference>
<organism evidence="8 9">
    <name type="scientific">Chytriomyces confervae</name>
    <dbReference type="NCBI Taxonomy" id="246404"/>
    <lineage>
        <taxon>Eukaryota</taxon>
        <taxon>Fungi</taxon>
        <taxon>Fungi incertae sedis</taxon>
        <taxon>Chytridiomycota</taxon>
        <taxon>Chytridiomycota incertae sedis</taxon>
        <taxon>Chytridiomycetes</taxon>
        <taxon>Chytridiales</taxon>
        <taxon>Chytriomycetaceae</taxon>
        <taxon>Chytriomyces</taxon>
    </lineage>
</organism>
<keyword evidence="9" id="KW-1185">Reference proteome</keyword>
<dbReference type="STRING" id="246404.A0A507FEZ9"/>
<feature type="transmembrane region" description="Helical" evidence="6">
    <location>
        <begin position="123"/>
        <end position="144"/>
    </location>
</feature>
<evidence type="ECO:0000256" key="2">
    <source>
        <dbReference type="ARBA" id="ARBA00022692"/>
    </source>
</evidence>